<keyword evidence="1" id="KW-0812">Transmembrane</keyword>
<keyword evidence="1" id="KW-1133">Transmembrane helix</keyword>
<gene>
    <name evidence="2" type="ORF">F8377_09675</name>
</gene>
<evidence type="ECO:0000256" key="1">
    <source>
        <dbReference type="SAM" id="Phobius"/>
    </source>
</evidence>
<evidence type="ECO:0008006" key="4">
    <source>
        <dbReference type="Google" id="ProtNLM"/>
    </source>
</evidence>
<feature type="transmembrane region" description="Helical" evidence="1">
    <location>
        <begin position="16"/>
        <end position="34"/>
    </location>
</feature>
<dbReference type="RefSeq" id="WP_151844880.1">
    <property type="nucleotide sequence ID" value="NZ_WBZJ01000004.1"/>
</dbReference>
<evidence type="ECO:0000313" key="2">
    <source>
        <dbReference type="EMBL" id="KAB3519245.1"/>
    </source>
</evidence>
<reference evidence="2 3" key="1">
    <citation type="submission" date="2019-10" db="EMBL/GenBank/DDBJ databases">
        <title>Corynebacterium sp novel species isolated from the respiratory tract of Marmot.</title>
        <authorList>
            <person name="Zhang G."/>
        </authorList>
    </citation>
    <scope>NUCLEOTIDE SEQUENCE [LARGE SCALE GENOMIC DNA]</scope>
    <source>
        <strain evidence="2 3">336</strain>
    </source>
</reference>
<comment type="caution">
    <text evidence="2">The sequence shown here is derived from an EMBL/GenBank/DDBJ whole genome shotgun (WGS) entry which is preliminary data.</text>
</comment>
<keyword evidence="1" id="KW-0472">Membrane</keyword>
<proteinExistence type="predicted"/>
<dbReference type="EMBL" id="WBZJ01000004">
    <property type="protein sequence ID" value="KAB3519245.1"/>
    <property type="molecule type" value="Genomic_DNA"/>
</dbReference>
<accession>A0ABQ6VFM0</accession>
<sequence length="192" mass="21590">MNYLPGVRRFYSRRNLALSIVILSVMIVISSCVVKNQPTKDSPRGDSNAEASIKINTSSPSVILIDKGYIDNNHEYRSELRLNEDEIEFPDPVMQSVVRDVALEFGGYKIRNMDISYFCLDDSGNPQLVDTLSCLNDSGEFQDKCPIAVKESNDSSLRAAIDIPALQQATLQVDFQPEDYPGKPVQRRTWIL</sequence>
<name>A0ABQ6VFM0_9CORY</name>
<organism evidence="2 3">
    <name type="scientific">Corynebacterium zhongnanshanii</name>
    <dbReference type="NCBI Taxonomy" id="2768834"/>
    <lineage>
        <taxon>Bacteria</taxon>
        <taxon>Bacillati</taxon>
        <taxon>Actinomycetota</taxon>
        <taxon>Actinomycetes</taxon>
        <taxon>Mycobacteriales</taxon>
        <taxon>Corynebacteriaceae</taxon>
        <taxon>Corynebacterium</taxon>
    </lineage>
</organism>
<dbReference type="Proteomes" id="UP000436181">
    <property type="component" value="Unassembled WGS sequence"/>
</dbReference>
<evidence type="ECO:0000313" key="3">
    <source>
        <dbReference type="Proteomes" id="UP000436181"/>
    </source>
</evidence>
<protein>
    <recommendedName>
        <fullName evidence="4">DUF4352 domain-containing protein</fullName>
    </recommendedName>
</protein>
<keyword evidence="3" id="KW-1185">Reference proteome</keyword>